<dbReference type="InterPro" id="IPR040046">
    <property type="entry name" value="FAM228"/>
</dbReference>
<feature type="compositionally biased region" description="Basic and acidic residues" evidence="2">
    <location>
        <begin position="351"/>
        <end position="377"/>
    </location>
</feature>
<dbReference type="AlphaFoldDB" id="A0A7R9V1T4"/>
<dbReference type="PANTHER" id="PTHR28584:SF1">
    <property type="entry name" value="PROTEIN FAM228B"/>
    <property type="match status" value="1"/>
</dbReference>
<evidence type="ECO:0000256" key="1">
    <source>
        <dbReference type="ARBA" id="ARBA00007753"/>
    </source>
</evidence>
<feature type="region of interest" description="Disordered" evidence="2">
    <location>
        <begin position="349"/>
        <end position="393"/>
    </location>
</feature>
<protein>
    <submittedName>
        <fullName evidence="3">Uncharacterized protein</fullName>
    </submittedName>
</protein>
<feature type="region of interest" description="Disordered" evidence="2">
    <location>
        <begin position="40"/>
        <end position="67"/>
    </location>
</feature>
<sequence>MASPAVPLPAGSVRDDVPQLLRTYRGDVLDELVEESRAATTSLAGSLTSTRRSSKRPQGALHAGLDPTIAERAAAQREARERLQRDKEEDFHARMEARMAHNAAKREDEFQSMYADVLAGLGNDSGIMGDTQYTLTHAARTKAQKKRELYEEWDAEVFSKIQDRLQSAVDARTTRQVEARLKSQMDSYIHTTNTRLGVFCDIIDSASYNPLAAHDSSIRIPTGDLYDPVKRDLLKTEREKALMAAPGQDASSPLGKATLDVRVWDDMHIKATPYGHCVDETGAYVPRALPESVVNVRRSRVPMDHYDYPNRDNGAAKLEAGRPGKSTAAPVPGAGPNGIFGVLQQTGAGAPKDRWLDHKGKAKPDGPEVRRGRRDLTETIQQSGNPYQDGRSLGDTWLEAKGKAMPPGPEMRRGRRNLDEIIQQTSNPYQDGRALGDAWLEAKGKAPVAAPAAASTMRATLGRSDGAPEPVVGGKYIAHGIPQKQANIVPDVFMTTRA</sequence>
<organism evidence="3">
    <name type="scientific">Chlamydomonas euryale</name>
    <dbReference type="NCBI Taxonomy" id="1486919"/>
    <lineage>
        <taxon>Eukaryota</taxon>
        <taxon>Viridiplantae</taxon>
        <taxon>Chlorophyta</taxon>
        <taxon>core chlorophytes</taxon>
        <taxon>Chlorophyceae</taxon>
        <taxon>CS clade</taxon>
        <taxon>Chlamydomonadales</taxon>
        <taxon>Chlamydomonadaceae</taxon>
        <taxon>Chlamydomonas</taxon>
    </lineage>
</organism>
<accession>A0A7R9V1T4</accession>
<gene>
    <name evidence="3" type="ORF">CEUR00632_LOCUS1628</name>
</gene>
<reference evidence="3" key="1">
    <citation type="submission" date="2021-01" db="EMBL/GenBank/DDBJ databases">
        <authorList>
            <person name="Corre E."/>
            <person name="Pelletier E."/>
            <person name="Niang G."/>
            <person name="Scheremetjew M."/>
            <person name="Finn R."/>
            <person name="Kale V."/>
            <person name="Holt S."/>
            <person name="Cochrane G."/>
            <person name="Meng A."/>
            <person name="Brown T."/>
            <person name="Cohen L."/>
        </authorList>
    </citation>
    <scope>NUCLEOTIDE SEQUENCE</scope>
    <source>
        <strain evidence="3">CCMP219</strain>
    </source>
</reference>
<evidence type="ECO:0000256" key="2">
    <source>
        <dbReference type="SAM" id="MobiDB-lite"/>
    </source>
</evidence>
<feature type="compositionally biased region" description="Low complexity" evidence="2">
    <location>
        <begin position="40"/>
        <end position="51"/>
    </location>
</feature>
<comment type="similarity">
    <text evidence="1">Belongs to the FAM228 family.</text>
</comment>
<dbReference type="PANTHER" id="PTHR28584">
    <property type="entry name" value="FAMILY WITH SEQUENCE SIMILARITY 228 MEMBER A"/>
    <property type="match status" value="1"/>
</dbReference>
<evidence type="ECO:0000313" key="3">
    <source>
        <dbReference type="EMBL" id="CAD8281593.1"/>
    </source>
</evidence>
<proteinExistence type="inferred from homology"/>
<dbReference type="EMBL" id="HBEC01003528">
    <property type="protein sequence ID" value="CAD8281593.1"/>
    <property type="molecule type" value="Transcribed_RNA"/>
</dbReference>
<name>A0A7R9V1T4_9CHLO</name>